<dbReference type="InterPro" id="IPR026341">
    <property type="entry name" value="T9SS_type_B"/>
</dbReference>
<comment type="caution">
    <text evidence="1">The sequence shown here is derived from an EMBL/GenBank/DDBJ whole genome shotgun (WGS) entry which is preliminary data.</text>
</comment>
<dbReference type="Proteomes" id="UP000239522">
    <property type="component" value="Unassembled WGS sequence"/>
</dbReference>
<dbReference type="EMBL" id="MQUA01000013">
    <property type="protein sequence ID" value="PQB07673.1"/>
    <property type="molecule type" value="Genomic_DNA"/>
</dbReference>
<accession>A0A2S7KYU4</accession>
<evidence type="ECO:0008006" key="3">
    <source>
        <dbReference type="Google" id="ProtNLM"/>
    </source>
</evidence>
<dbReference type="InterPro" id="IPR013320">
    <property type="entry name" value="ConA-like_dom_sf"/>
</dbReference>
<gene>
    <name evidence="1" type="ORF">BST83_11290</name>
</gene>
<dbReference type="Gene3D" id="2.60.120.200">
    <property type="match status" value="1"/>
</dbReference>
<evidence type="ECO:0000313" key="2">
    <source>
        <dbReference type="Proteomes" id="UP000239522"/>
    </source>
</evidence>
<dbReference type="PANTHER" id="PTHR32401:SF48">
    <property type="entry name" value="LEGUME LECTIN DOMAIN-CONTAINING PROTEIN"/>
    <property type="match status" value="1"/>
</dbReference>
<keyword evidence="2" id="KW-1185">Reference proteome</keyword>
<protein>
    <recommendedName>
        <fullName evidence="3">PKD domain-containing protein</fullName>
    </recommendedName>
</protein>
<proteinExistence type="predicted"/>
<dbReference type="CDD" id="cd01951">
    <property type="entry name" value="lectin_L-type"/>
    <property type="match status" value="1"/>
</dbReference>
<organism evidence="1 2">
    <name type="scientific">Polaribacter filamentus</name>
    <dbReference type="NCBI Taxonomy" id="53483"/>
    <lineage>
        <taxon>Bacteria</taxon>
        <taxon>Pseudomonadati</taxon>
        <taxon>Bacteroidota</taxon>
        <taxon>Flavobacteriia</taxon>
        <taxon>Flavobacteriales</taxon>
        <taxon>Flavobacteriaceae</taxon>
    </lineage>
</organism>
<dbReference type="PANTHER" id="PTHR32401">
    <property type="entry name" value="CONCANAVALIN A-LIKE LECTIN FAMILY PROTEIN"/>
    <property type="match status" value="1"/>
</dbReference>
<dbReference type="GO" id="GO:0005975">
    <property type="term" value="P:carbohydrate metabolic process"/>
    <property type="evidence" value="ECO:0007669"/>
    <property type="project" value="UniProtKB-ARBA"/>
</dbReference>
<dbReference type="GO" id="GO:0004553">
    <property type="term" value="F:hydrolase activity, hydrolyzing O-glycosyl compounds"/>
    <property type="evidence" value="ECO:0007669"/>
    <property type="project" value="UniProtKB-ARBA"/>
</dbReference>
<dbReference type="Gene3D" id="2.60.40.10">
    <property type="entry name" value="Immunoglobulins"/>
    <property type="match status" value="1"/>
</dbReference>
<dbReference type="SUPFAM" id="SSF49299">
    <property type="entry name" value="PKD domain"/>
    <property type="match status" value="1"/>
</dbReference>
<dbReference type="InterPro" id="IPR035986">
    <property type="entry name" value="PKD_dom_sf"/>
</dbReference>
<dbReference type="NCBIfam" id="TIGR04131">
    <property type="entry name" value="Bac_Flav_CTERM"/>
    <property type="match status" value="1"/>
</dbReference>
<dbReference type="SUPFAM" id="SSF49899">
    <property type="entry name" value="Concanavalin A-like lectins/glucanases"/>
    <property type="match status" value="1"/>
</dbReference>
<sequence>MPKAFCQLNANLLGDAVDQGNDCYLITPDLNEKYGAIWYDNIIDFTVDFEIVFDAYFGINDADDADGMALVFKANPSPQLGGLGGELGNGGVKSSLIVEFDTWQNTTSYNDPVEDHIGLMLNGNSNHNSGLALAKFPNLENGMTHEVKFSWNASSKKITITKDCVEIISYTGDIVNLAFNGKSKVYFGFTGSTGGSTNEQKICFKDISFVEGLPDQDLCKGNILDTIDATFSGATSYSWTPTSGISDPIIPNPIFSSSTTTTYEITITQQCGNVSTENFTISAHENPVVSTPSDIKIRNATGINLFDLTLKETKILKSQSTADFSINYFTDSGYTNQIINPSMYSNTVEGSQTIYVRVANKNYGNCYVDTSFEIEVYQYPQVSTPNLYQQCDDASNDGKAIFNLNHENIKAEINPNYINQSFTYTYYETQAEAETNGAAVTTPFNYQYIRGVSPDTLWVSVERNNGCFSLVPLIISVFPSSARLGTYVPGSIYQSDYGVVNFDMTKVKNEIINTIFSSILVTVHFYETHLDAELETNEILDPANHQNTNSPYLQDIWIRVKNDLGNNSLGLQGFPNLLIVADPPIANPVPVQVLCDNDASINDGKCSFNTFQIESTILSGQSLTDVTIIYTYLEADGVTVINNSNLPNPFLTQSKTLNVRVTNNNTANPDGPRYDETFIEFIVDKQPLMNAVDTQIVCDGDSGDVDNDGLYPFDASSFINIIIGNQIDMEVYFDYKDETGSLVVNNNLLPNLLISGNQTISVHIINSVNNSCSASGTIDLIVNPLPDFSIETPQIVCSSDPTLKVVLDPFETNLSETFTYEWTDENGVLLSNNSNLEVSAPGTYRVTLTKTDGTGCSKTQEIFVNSSELAIISQDDITITDISSNNTITVNESNLGQGDYEYALDDAFSSFQEESIFKYVWVGIHTIYVKDKKGCGKVSIQISFINYPEFFTPNGDGNHDFWQIQAVNAQFQPSSDIYIFNRYGKLLKQLDPTSIGWKGSLNSALMPNDDYWLKVLLQDGRTFKEHFTLKR</sequence>
<dbReference type="Pfam" id="PF13585">
    <property type="entry name" value="CHU_C"/>
    <property type="match status" value="1"/>
</dbReference>
<dbReference type="InterPro" id="IPR050258">
    <property type="entry name" value="Leguminous_Lectin"/>
</dbReference>
<dbReference type="Pfam" id="PF18483">
    <property type="entry name" value="Lectin_L-type_dom"/>
    <property type="match status" value="1"/>
</dbReference>
<reference evidence="1 2" key="1">
    <citation type="submission" date="2016-11" db="EMBL/GenBank/DDBJ databases">
        <title>Trade-off between light-utilization and light-protection in marine flavobacteria.</title>
        <authorList>
            <person name="Kumagai Y."/>
        </authorList>
    </citation>
    <scope>NUCLEOTIDE SEQUENCE [LARGE SCALE GENOMIC DNA]</scope>
    <source>
        <strain evidence="1 2">ATCC 700397</strain>
    </source>
</reference>
<name>A0A2S7KYU4_9FLAO</name>
<dbReference type="InterPro" id="IPR013783">
    <property type="entry name" value="Ig-like_fold"/>
</dbReference>
<evidence type="ECO:0000313" key="1">
    <source>
        <dbReference type="EMBL" id="PQB07673.1"/>
    </source>
</evidence>
<dbReference type="InterPro" id="IPR056573">
    <property type="entry name" value="Lectin_L-type_dom"/>
</dbReference>
<dbReference type="AlphaFoldDB" id="A0A2S7KYU4"/>